<gene>
    <name evidence="4" type="ordered locus">Dvul_0499</name>
</gene>
<evidence type="ECO:0000313" key="5">
    <source>
        <dbReference type="Proteomes" id="UP000009173"/>
    </source>
</evidence>
<dbReference type="Pfam" id="PF02321">
    <property type="entry name" value="OEP"/>
    <property type="match status" value="2"/>
</dbReference>
<dbReference type="PANTHER" id="PTHR30203:SF32">
    <property type="entry name" value="CATION EFFLUX SYSTEM PROTEIN CUSC"/>
    <property type="match status" value="1"/>
</dbReference>
<dbReference type="EMBL" id="CP000527">
    <property type="protein sequence ID" value="ABM27522.1"/>
    <property type="molecule type" value="Genomic_DNA"/>
</dbReference>
<dbReference type="Gene3D" id="1.20.1600.10">
    <property type="entry name" value="Outer membrane efflux proteins (OEP)"/>
    <property type="match status" value="1"/>
</dbReference>
<feature type="region of interest" description="Disordered" evidence="3">
    <location>
        <begin position="62"/>
        <end position="95"/>
    </location>
</feature>
<dbReference type="InterPro" id="IPR003423">
    <property type="entry name" value="OMP_efflux"/>
</dbReference>
<evidence type="ECO:0000256" key="1">
    <source>
        <dbReference type="ARBA" id="ARBA00007613"/>
    </source>
</evidence>
<proteinExistence type="inferred from homology"/>
<evidence type="ECO:0000313" key="4">
    <source>
        <dbReference type="EMBL" id="ABM27522.1"/>
    </source>
</evidence>
<keyword evidence="2 4" id="KW-0449">Lipoprotein</keyword>
<dbReference type="AlphaFoldDB" id="A0A0H3A4V9"/>
<dbReference type="HOGENOM" id="CLU_012817_13_3_7"/>
<evidence type="ECO:0000256" key="2">
    <source>
        <dbReference type="RuleBase" id="RU362097"/>
    </source>
</evidence>
<dbReference type="PANTHER" id="PTHR30203">
    <property type="entry name" value="OUTER MEMBRANE CATION EFFLUX PROTEIN"/>
    <property type="match status" value="1"/>
</dbReference>
<protein>
    <submittedName>
        <fullName evidence="4">RND efflux system, outer membrane lipoprotein, NodT family</fullName>
    </submittedName>
</protein>
<dbReference type="GO" id="GO:0005886">
    <property type="term" value="C:plasma membrane"/>
    <property type="evidence" value="ECO:0007669"/>
    <property type="project" value="UniProtKB-SubCell"/>
</dbReference>
<dbReference type="Gene3D" id="2.20.200.10">
    <property type="entry name" value="Outer membrane efflux proteins (OEP)"/>
    <property type="match status" value="1"/>
</dbReference>
<keyword evidence="2" id="KW-0472">Membrane</keyword>
<name>A0A0H3A4V9_NITV4</name>
<organism evidence="4 5">
    <name type="scientific">Nitratidesulfovibrio vulgaris (strain DP4)</name>
    <name type="common">Desulfovibrio vulgaris</name>
    <dbReference type="NCBI Taxonomy" id="391774"/>
    <lineage>
        <taxon>Bacteria</taxon>
        <taxon>Pseudomonadati</taxon>
        <taxon>Thermodesulfobacteriota</taxon>
        <taxon>Desulfovibrionia</taxon>
        <taxon>Desulfovibrionales</taxon>
        <taxon>Desulfovibrionaceae</taxon>
        <taxon>Nitratidesulfovibrio</taxon>
    </lineage>
</organism>
<accession>A0A0H3A4V9</accession>
<comment type="subcellular location">
    <subcellularLocation>
        <location evidence="2">Cell membrane</location>
        <topology evidence="2">Lipid-anchor</topology>
    </subcellularLocation>
</comment>
<keyword evidence="2" id="KW-1134">Transmembrane beta strand</keyword>
<dbReference type="RefSeq" id="WP_011791655.1">
    <property type="nucleotide sequence ID" value="NC_008751.1"/>
</dbReference>
<keyword evidence="2" id="KW-0812">Transmembrane</keyword>
<dbReference type="Proteomes" id="UP000009173">
    <property type="component" value="Chromosome"/>
</dbReference>
<dbReference type="KEGG" id="dvl:Dvul_0499"/>
<dbReference type="GO" id="GO:0015562">
    <property type="term" value="F:efflux transmembrane transporter activity"/>
    <property type="evidence" value="ECO:0007669"/>
    <property type="project" value="InterPro"/>
</dbReference>
<evidence type="ECO:0000256" key="3">
    <source>
        <dbReference type="SAM" id="MobiDB-lite"/>
    </source>
</evidence>
<sequence length="546" mass="56816" precursor="true">MRRKTGMNGVALSAAALALTLSVVGGCTLAPEYRRPAPSMPSAWNAGQDVAPGAGQVAQVAAQAPDAAAPAGASGASAHSGAQPDAQPGAQPAMQTPDWRQVVVDAPMARLVDVALSSNRDLRVAVLQIEKARAQHAIARADLFPHIDASGAGNAGRTAQSLSPTGEGYVSHAYTVGVGFSAYELDLFGRVRSLKEQALERFLSTDAAARSVQLTLVAEVGQAYLTLVADREQLALAREILETEQASFEVVQSRYGHGIAGELDVARARTTVDTARVNVAAAEAKVTADENALALLLGTPVTPDMVPACRLVDVVPLADVPAGVPSEVLTRRPDVVAAEHALKAANANIGAARAQFFPRIGLTASYGNASNDMENLFRAGAHTWSFVPQVTLPIFHAGAIRAGVETAEADRDIYVAQYEKAVQTAFREVSDTLAQGRSLAVQTGAQTSLVEATATSYSLASKRYESGIAGYLDKIDAQRSYAVARQNLIAMHLARQNNRLTLFKALGGGWRGEPMPPLAPSVLETAGGQVSSDASAVASAGGSPSK</sequence>
<dbReference type="NCBIfam" id="TIGR01845">
    <property type="entry name" value="outer_NodT"/>
    <property type="match status" value="1"/>
</dbReference>
<comment type="similarity">
    <text evidence="1 2">Belongs to the outer membrane factor (OMF) (TC 1.B.17) family.</text>
</comment>
<dbReference type="InterPro" id="IPR010131">
    <property type="entry name" value="MdtP/NodT-like"/>
</dbReference>
<dbReference type="SUPFAM" id="SSF56954">
    <property type="entry name" value="Outer membrane efflux proteins (OEP)"/>
    <property type="match status" value="1"/>
</dbReference>
<dbReference type="PROSITE" id="PS51257">
    <property type="entry name" value="PROKAR_LIPOPROTEIN"/>
    <property type="match status" value="1"/>
</dbReference>
<reference evidence="5" key="1">
    <citation type="journal article" date="2009" name="Environ. Microbiol.">
        <title>Contribution of mobile genetic elements to Desulfovibrio vulgaris genome plasticity.</title>
        <authorList>
            <person name="Walker C.B."/>
            <person name="Stolyar S."/>
            <person name="Chivian D."/>
            <person name="Pinel N."/>
            <person name="Gabster J.A."/>
            <person name="Dehal P.S."/>
            <person name="He Z."/>
            <person name="Yang Z.K."/>
            <person name="Yen H.C."/>
            <person name="Zhou J."/>
            <person name="Wall J.D."/>
            <person name="Hazen T.C."/>
            <person name="Arkin A.P."/>
            <person name="Stahl D.A."/>
        </authorList>
    </citation>
    <scope>NUCLEOTIDE SEQUENCE [LARGE SCALE GENOMIC DNA]</scope>
    <source>
        <strain evidence="5">DP4</strain>
    </source>
</reference>
<keyword evidence="2" id="KW-0564">Palmitate</keyword>